<feature type="transmembrane region" description="Helical" evidence="7">
    <location>
        <begin position="466"/>
        <end position="485"/>
    </location>
</feature>
<keyword evidence="2" id="KW-1003">Cell membrane</keyword>
<dbReference type="Proteomes" id="UP000016491">
    <property type="component" value="Unassembled WGS sequence"/>
</dbReference>
<evidence type="ECO:0000313" key="9">
    <source>
        <dbReference type="Proteomes" id="UP000016491"/>
    </source>
</evidence>
<feature type="transmembrane region" description="Helical" evidence="7">
    <location>
        <begin position="380"/>
        <end position="400"/>
    </location>
</feature>
<proteinExistence type="predicted"/>
<feature type="transmembrane region" description="Helical" evidence="7">
    <location>
        <begin position="339"/>
        <end position="360"/>
    </location>
</feature>
<feature type="transmembrane region" description="Helical" evidence="7">
    <location>
        <begin position="103"/>
        <end position="122"/>
    </location>
</feature>
<sequence>MRKESSMEDKREDKNLNEAEGRVVEAEKKKLALKAVNPMIFLVVIIALCAIASYIVPAGTYDRVLDAASGREIVDPASFHYIARTPVTLFGLLMSVTQGLQNAAYVIFFLMIIGGTFAVLDATGAMNAGMANVVKATRGKELLMIPICMIVFGCGSAFCGNFEEFLAFVPLVLACCLTMGFDSLTAVGIIFCAAGAGYGGAITNAFTIGVAQSIAGLPMFSGIELRVVLFITLETVSILYVMWHASRVKKNPKSSSVYEYDMAHAHEHVIDIDNIPKMTLRQKLVLIIFVLGIIFTVHGVIVNGYYIDELSAVFLAIGILAGIVGGLRPGEICDSFEKGFGNMLFPCIMIGLANAAIVILQDANIMDTIVHALASTLNNLHASMMACGMFVVQDIFNVLVPSGSGQAAITMPIMAPLADMLGVTRQTAVLAFQMGDAFTNVLAPTGGEILAALAMCKTPYGKWVKYLLPLFVMWWIVAFIFLIYATKIGFGPF</sequence>
<name>A0ABC9TSG9_CLOSY</name>
<dbReference type="Pfam" id="PF03606">
    <property type="entry name" value="DcuC"/>
    <property type="match status" value="1"/>
</dbReference>
<comment type="caution">
    <text evidence="8">The sequence shown here is derived from an EMBL/GenBank/DDBJ whole genome shotgun (WGS) entry which is preliminary data.</text>
</comment>
<evidence type="ECO:0000256" key="6">
    <source>
        <dbReference type="SAM" id="Coils"/>
    </source>
</evidence>
<protein>
    <submittedName>
        <fullName evidence="8">C4-dicarboxylate anaerobic carrier</fullName>
    </submittedName>
</protein>
<feature type="transmembrane region" description="Helical" evidence="7">
    <location>
        <begin position="284"/>
        <end position="304"/>
    </location>
</feature>
<evidence type="ECO:0000313" key="8">
    <source>
        <dbReference type="EMBL" id="ERI74251.1"/>
    </source>
</evidence>
<dbReference type="PANTHER" id="PTHR43652">
    <property type="entry name" value="BASIC AMINO ACID ANTIPORTER YFCC-RELATED"/>
    <property type="match status" value="1"/>
</dbReference>
<comment type="subcellular location">
    <subcellularLocation>
        <location evidence="1">Cell membrane</location>
        <topology evidence="1">Multi-pass membrane protein</topology>
    </subcellularLocation>
</comment>
<feature type="transmembrane region" description="Helical" evidence="7">
    <location>
        <begin position="35"/>
        <end position="56"/>
    </location>
</feature>
<feature type="transmembrane region" description="Helical" evidence="7">
    <location>
        <begin position="142"/>
        <end position="159"/>
    </location>
</feature>
<gene>
    <name evidence="8" type="ORF">CLOSYM_04169</name>
</gene>
<evidence type="ECO:0000256" key="5">
    <source>
        <dbReference type="ARBA" id="ARBA00023136"/>
    </source>
</evidence>
<dbReference type="PANTHER" id="PTHR43652:SF2">
    <property type="entry name" value="BASIC AMINO ACID ANTIPORTER YFCC-RELATED"/>
    <property type="match status" value="1"/>
</dbReference>
<evidence type="ECO:0000256" key="1">
    <source>
        <dbReference type="ARBA" id="ARBA00004651"/>
    </source>
</evidence>
<evidence type="ECO:0000256" key="4">
    <source>
        <dbReference type="ARBA" id="ARBA00022989"/>
    </source>
</evidence>
<keyword evidence="4 7" id="KW-1133">Transmembrane helix</keyword>
<feature type="transmembrane region" description="Helical" evidence="7">
    <location>
        <begin position="201"/>
        <end position="221"/>
    </location>
</feature>
<feature type="transmembrane region" description="Helical" evidence="7">
    <location>
        <begin position="165"/>
        <end position="194"/>
    </location>
</feature>
<evidence type="ECO:0000256" key="7">
    <source>
        <dbReference type="SAM" id="Phobius"/>
    </source>
</evidence>
<keyword evidence="3 7" id="KW-0812">Transmembrane</keyword>
<feature type="coiled-coil region" evidence="6">
    <location>
        <begin position="9"/>
        <end position="36"/>
    </location>
</feature>
<dbReference type="EMBL" id="AWSU01000339">
    <property type="protein sequence ID" value="ERI74251.1"/>
    <property type="molecule type" value="Genomic_DNA"/>
</dbReference>
<evidence type="ECO:0000256" key="3">
    <source>
        <dbReference type="ARBA" id="ARBA00022692"/>
    </source>
</evidence>
<organism evidence="8 9">
    <name type="scientific">[Clostridium] symbiosum ATCC 14940</name>
    <dbReference type="NCBI Taxonomy" id="411472"/>
    <lineage>
        <taxon>Bacteria</taxon>
        <taxon>Bacillati</taxon>
        <taxon>Bacillota</taxon>
        <taxon>Clostridia</taxon>
        <taxon>Lachnospirales</taxon>
        <taxon>Lachnospiraceae</taxon>
        <taxon>Otoolea</taxon>
    </lineage>
</organism>
<feature type="transmembrane region" description="Helical" evidence="7">
    <location>
        <begin position="310"/>
        <end position="327"/>
    </location>
</feature>
<feature type="transmembrane region" description="Helical" evidence="7">
    <location>
        <begin position="227"/>
        <end position="245"/>
    </location>
</feature>
<accession>A0ABC9TSG9</accession>
<reference evidence="8 9" key="1">
    <citation type="submission" date="2013-07" db="EMBL/GenBank/DDBJ databases">
        <authorList>
            <person name="Weinstock G."/>
            <person name="Sodergren E."/>
            <person name="Wylie T."/>
            <person name="Fulton L."/>
            <person name="Fulton R."/>
            <person name="Fronick C."/>
            <person name="O'Laughlin M."/>
            <person name="Godfrey J."/>
            <person name="Miner T."/>
            <person name="Herter B."/>
            <person name="Appelbaum E."/>
            <person name="Cordes M."/>
            <person name="Lek S."/>
            <person name="Wollam A."/>
            <person name="Pepin K.H."/>
            <person name="Palsikar V.B."/>
            <person name="Mitreva M."/>
            <person name="Wilson R.K."/>
        </authorList>
    </citation>
    <scope>NUCLEOTIDE SEQUENCE [LARGE SCALE GENOMIC DNA]</scope>
    <source>
        <strain evidence="8 9">ATCC 14940</strain>
    </source>
</reference>
<dbReference type="InterPro" id="IPR018385">
    <property type="entry name" value="C4_dicarb_anaerob_car-like"/>
</dbReference>
<keyword evidence="6" id="KW-0175">Coiled coil</keyword>
<dbReference type="AlphaFoldDB" id="A0ABC9TSG9"/>
<evidence type="ECO:0000256" key="2">
    <source>
        <dbReference type="ARBA" id="ARBA00022475"/>
    </source>
</evidence>
<dbReference type="InterPro" id="IPR051679">
    <property type="entry name" value="DASS-Related_Transporters"/>
</dbReference>
<dbReference type="GO" id="GO:0005886">
    <property type="term" value="C:plasma membrane"/>
    <property type="evidence" value="ECO:0007669"/>
    <property type="project" value="UniProtKB-SubCell"/>
</dbReference>
<keyword evidence="5 7" id="KW-0472">Membrane</keyword>